<comment type="caution">
    <text evidence="1">The sequence shown here is derived from an EMBL/GenBank/DDBJ whole genome shotgun (WGS) entry which is preliminary data.</text>
</comment>
<gene>
    <name evidence="1" type="ORF">Mrose_01819</name>
</gene>
<proteinExistence type="predicted"/>
<keyword evidence="2" id="KW-1185">Reference proteome</keyword>
<dbReference type="RefSeq" id="WP_245969772.1">
    <property type="nucleotide sequence ID" value="NZ_QWLA01000031.1"/>
</dbReference>
<evidence type="ECO:0000313" key="2">
    <source>
        <dbReference type="Proteomes" id="UP000265341"/>
    </source>
</evidence>
<organism evidence="1 2">
    <name type="scientific">Calidithermus roseus</name>
    <dbReference type="NCBI Taxonomy" id="1644118"/>
    <lineage>
        <taxon>Bacteria</taxon>
        <taxon>Thermotogati</taxon>
        <taxon>Deinococcota</taxon>
        <taxon>Deinococci</taxon>
        <taxon>Thermales</taxon>
        <taxon>Thermaceae</taxon>
        <taxon>Calidithermus</taxon>
    </lineage>
</organism>
<name>A0A399EVM6_9DEIN</name>
<reference evidence="1 2" key="1">
    <citation type="submission" date="2018-08" db="EMBL/GenBank/DDBJ databases">
        <title>Meiothermus roseus NBRC 110900 genome sequencing project.</title>
        <authorList>
            <person name="Da Costa M.S."/>
            <person name="Albuquerque L."/>
            <person name="Raposo P."/>
            <person name="Froufe H.J.C."/>
            <person name="Barroso C.S."/>
            <person name="Egas C."/>
        </authorList>
    </citation>
    <scope>NUCLEOTIDE SEQUENCE [LARGE SCALE GENOMIC DNA]</scope>
    <source>
        <strain evidence="1 2">NBRC 110900</strain>
    </source>
</reference>
<dbReference type="AlphaFoldDB" id="A0A399EVM6"/>
<protein>
    <submittedName>
        <fullName evidence="1">Uncharacterized protein</fullName>
    </submittedName>
</protein>
<sequence>MPKTSSPLTRCSLKVTERLLLLDLGEVRRVRSQDGPCLVRYLVVVRERGPYGPLLAREGVAAAQALVYALPVDLLEFSFDARGLSLPGLRFYACEPEFVETPLYAWLEG</sequence>
<accession>A0A399EVM6</accession>
<dbReference type="EMBL" id="QWLA01000031">
    <property type="protein sequence ID" value="RIH86281.1"/>
    <property type="molecule type" value="Genomic_DNA"/>
</dbReference>
<evidence type="ECO:0000313" key="1">
    <source>
        <dbReference type="EMBL" id="RIH86281.1"/>
    </source>
</evidence>
<dbReference type="Proteomes" id="UP000265341">
    <property type="component" value="Unassembled WGS sequence"/>
</dbReference>